<feature type="transmembrane region" description="Helical" evidence="3">
    <location>
        <begin position="672"/>
        <end position="692"/>
    </location>
</feature>
<dbReference type="PANTHER" id="PTHR22674:SF6">
    <property type="entry name" value="NTPASE KAP FAMILY P-LOOP DOMAIN-CONTAINING PROTEIN 1"/>
    <property type="match status" value="1"/>
</dbReference>
<keyword evidence="3" id="KW-1133">Transmembrane helix</keyword>
<dbReference type="Proteomes" id="UP000290637">
    <property type="component" value="Chromosome"/>
</dbReference>
<reference evidence="5 6" key="1">
    <citation type="submission" date="2019-02" db="EMBL/GenBank/DDBJ databases">
        <title>Draft Genome Sequences of Six Type Strains of the Genus Massilia.</title>
        <authorList>
            <person name="Miess H."/>
            <person name="Frediansyhah A."/>
            <person name="Gross H."/>
        </authorList>
    </citation>
    <scope>NUCLEOTIDE SEQUENCE [LARGE SCALE GENOMIC DNA]</scope>
    <source>
        <strain evidence="5 6">DSM 17473</strain>
    </source>
</reference>
<proteinExistence type="predicted"/>
<sequence>METIVDVFLAYNEREKDRIRPIADWFTSHGISNHFFDRDRPYGASVEDTPVMELAEAVVVFLGTAGWGPNHLLIVEKASALKKPVFPVLIGKIDEKDAQSAGRLFESTRWLDLRDGDLERLHDLTSQIKKLSVPSNFEVDAMVKSLAREADSKRRVILHRITDPEFRYRKALGAALIRELRAHDISTATSSSTSDQAIDPRVSARSWLRAALIHCQPEEPTVKDIAERGVNPISEPVHFVRFWTLAALVSVRASYLGPIARQAATDPAWDVALLAQALLGAGSPGLVAEMRSALTSGDKSKTHGALRALRIVSIPEVAPELAALLRWNSSVDMPAYDVFHALVTPDMVVPAANTLTSDPGIETVVGKMVQAAAWIDSSTAYMFARLLAAMDPRRSEELLRERESFPELQGSVKVLLESLGAISAKETEMHRQLPGFSPDTIDGQVDQLDIQSEVNTLTAIMMAKNTTPPLAIGLFGEWGAGKSFFMSKMEEAVKLMIERATHAKGSLFCADTVQIRFNAWHYADTSLWASLVSVIFENLDKHLRDSADSRDERDSLAEELLAAIAAKDNALVEDTRAQERLRQEEARLAVSASEREARLAALSRLQARDVASMFQNHPTFRKDAEKVLRDLGLPGLMSGIGDLNRALEEARSLSRRTIAMFSALSRDPAGRLWFCFLLLALLASPGLLYLIHRYLSPGSLIGATISTIFMESVAFIASATALLRRGSSLFAKALKPLEDAKKEADALLAKKREAADIEEKSLQDLVDKLRKEEQEAHDRLNKAVQQAAAAEQRLNQLDQSRTLGFFVAERRASSDYRKHMGLISVVRQDFELLVDRIDTNNKDITSGKKLERIILYIDDLDRCPSDKVVDVLQAVHLLLAYPLFVVVVGVDPRWLLNSLTLHYKELGKPGHNTGARSPENQSASPRHYLEKIFQIPYALRPMNRNGYGKLVAQLMSNGAPSYPTEASDYDTTSTMAASPSTAELNTATQLDERNSGTSSSHLHDSAGLPDQTAHYEAIATPKEYSPPEWVERALIIQPWEVEFAQKLDGLIPSPRSVKRLVNVYRVLKAGVHGTQLAQFEGVEDSPGDFQLPLLLLAVQIFDTSAANLWFTELVNPRGAAGNATLPAVLSRHWPGIATGGVPLSLPIGDIIDEPSFPQDPGLLAYWVPRVARLSFHAWYGEMRN</sequence>
<keyword evidence="3" id="KW-0812">Transmembrane</keyword>
<keyword evidence="1" id="KW-0175">Coiled coil</keyword>
<evidence type="ECO:0000313" key="5">
    <source>
        <dbReference type="EMBL" id="QBE66679.1"/>
    </source>
</evidence>
<dbReference type="EMBL" id="CP035913">
    <property type="protein sequence ID" value="QBE66679.1"/>
    <property type="molecule type" value="Genomic_DNA"/>
</dbReference>
<evidence type="ECO:0000256" key="3">
    <source>
        <dbReference type="SAM" id="Phobius"/>
    </source>
</evidence>
<feature type="region of interest" description="Disordered" evidence="2">
    <location>
        <begin position="963"/>
        <end position="983"/>
    </location>
</feature>
<evidence type="ECO:0000256" key="2">
    <source>
        <dbReference type="SAM" id="MobiDB-lite"/>
    </source>
</evidence>
<dbReference type="KEGG" id="plue:EWM63_30010"/>
<protein>
    <recommendedName>
        <fullName evidence="4">KAP NTPase domain-containing protein</fullName>
    </recommendedName>
</protein>
<feature type="coiled-coil region" evidence="1">
    <location>
        <begin position="737"/>
        <end position="800"/>
    </location>
</feature>
<feature type="compositionally biased region" description="Low complexity" evidence="2">
    <location>
        <begin position="971"/>
        <end position="982"/>
    </location>
</feature>
<evidence type="ECO:0000313" key="6">
    <source>
        <dbReference type="Proteomes" id="UP000290637"/>
    </source>
</evidence>
<feature type="domain" description="KAP NTPase" evidence="4">
    <location>
        <begin position="455"/>
        <end position="1068"/>
    </location>
</feature>
<dbReference type="InterPro" id="IPR052754">
    <property type="entry name" value="NTPase_KAP_P-loop"/>
</dbReference>
<evidence type="ECO:0000259" key="4">
    <source>
        <dbReference type="Pfam" id="PF07693"/>
    </source>
</evidence>
<dbReference type="InterPro" id="IPR011646">
    <property type="entry name" value="KAP_P-loop"/>
</dbReference>
<accession>A0A4P6L4Z8</accession>
<name>A0A4P6L4Z8_9BURK</name>
<keyword evidence="6" id="KW-1185">Reference proteome</keyword>
<organism evidence="5 6">
    <name type="scientific">Pseudoduganella lutea</name>
    <dbReference type="NCBI Taxonomy" id="321985"/>
    <lineage>
        <taxon>Bacteria</taxon>
        <taxon>Pseudomonadati</taxon>
        <taxon>Pseudomonadota</taxon>
        <taxon>Betaproteobacteria</taxon>
        <taxon>Burkholderiales</taxon>
        <taxon>Oxalobacteraceae</taxon>
        <taxon>Telluria group</taxon>
        <taxon>Pseudoduganella</taxon>
    </lineage>
</organism>
<keyword evidence="3" id="KW-0472">Membrane</keyword>
<dbReference type="AlphaFoldDB" id="A0A4P6L4Z8"/>
<dbReference type="PANTHER" id="PTHR22674">
    <property type="entry name" value="NTPASE, KAP FAMILY P-LOOP DOMAIN-CONTAINING 1"/>
    <property type="match status" value="1"/>
</dbReference>
<evidence type="ECO:0000256" key="1">
    <source>
        <dbReference type="SAM" id="Coils"/>
    </source>
</evidence>
<dbReference type="Pfam" id="PF07693">
    <property type="entry name" value="KAP_NTPase"/>
    <property type="match status" value="1"/>
</dbReference>
<gene>
    <name evidence="5" type="ORF">EWM63_30010</name>
</gene>
<feature type="transmembrane region" description="Helical" evidence="3">
    <location>
        <begin position="698"/>
        <end position="723"/>
    </location>
</feature>
<dbReference type="OrthoDB" id="88903at2"/>